<dbReference type="Gene3D" id="3.30.200.20">
    <property type="entry name" value="Phosphorylase Kinase, domain 1"/>
    <property type="match status" value="1"/>
</dbReference>
<comment type="catalytic activity">
    <reaction evidence="9">
        <text>L-threonyl-[protein] + ATP = O-phospho-L-threonyl-[protein] + ADP + H(+)</text>
        <dbReference type="Rhea" id="RHEA:46608"/>
        <dbReference type="Rhea" id="RHEA-COMP:11060"/>
        <dbReference type="Rhea" id="RHEA-COMP:11605"/>
        <dbReference type="ChEBI" id="CHEBI:15378"/>
        <dbReference type="ChEBI" id="CHEBI:30013"/>
        <dbReference type="ChEBI" id="CHEBI:30616"/>
        <dbReference type="ChEBI" id="CHEBI:61977"/>
        <dbReference type="ChEBI" id="CHEBI:456216"/>
        <dbReference type="EC" id="2.7.11.22"/>
    </reaction>
</comment>
<reference evidence="16" key="2">
    <citation type="submission" date="2015-02" db="UniProtKB">
        <authorList>
            <consortium name="EnsemblMetazoa"/>
        </authorList>
    </citation>
    <scope>IDENTIFICATION</scope>
</reference>
<dbReference type="EMBL" id="JH429663">
    <property type="status" value="NOT_ANNOTATED_CDS"/>
    <property type="molecule type" value="Genomic_DNA"/>
</dbReference>
<dbReference type="GO" id="GO:0035556">
    <property type="term" value="P:intracellular signal transduction"/>
    <property type="evidence" value="ECO:0007669"/>
    <property type="project" value="InterPro"/>
</dbReference>
<dbReference type="PROSITE" id="PS00107">
    <property type="entry name" value="PROTEIN_KINASE_ATP"/>
    <property type="match status" value="1"/>
</dbReference>
<dbReference type="PhylomeDB" id="T1IGY9"/>
<evidence type="ECO:0000259" key="15">
    <source>
        <dbReference type="PROSITE" id="PS50011"/>
    </source>
</evidence>
<dbReference type="PANTHER" id="PTHR24056:SF233">
    <property type="entry name" value="CYCLIN-DEPENDENT KINASE 9"/>
    <property type="match status" value="1"/>
</dbReference>
<protein>
    <recommendedName>
        <fullName evidence="18">Protein kinase domain-containing protein</fullName>
    </recommendedName>
</protein>
<feature type="region of interest" description="Disordered" evidence="13">
    <location>
        <begin position="1"/>
        <end position="27"/>
    </location>
</feature>
<dbReference type="PANTHER" id="PTHR24056">
    <property type="entry name" value="CELL DIVISION PROTEIN KINASE"/>
    <property type="match status" value="1"/>
</dbReference>
<feature type="domain" description="PI-PLC Y-box" evidence="14">
    <location>
        <begin position="239"/>
        <end position="280"/>
    </location>
</feature>
<evidence type="ECO:0000256" key="11">
    <source>
        <dbReference type="PROSITE-ProRule" id="PRU10141"/>
    </source>
</evidence>
<dbReference type="GO" id="GO:0004435">
    <property type="term" value="F:phosphatidylinositol-4,5-bisphosphate phospholipase C activity"/>
    <property type="evidence" value="ECO:0007669"/>
    <property type="project" value="InterPro"/>
</dbReference>
<dbReference type="Proteomes" id="UP000014500">
    <property type="component" value="Unassembled WGS sequence"/>
</dbReference>
<dbReference type="InterPro" id="IPR017441">
    <property type="entry name" value="Protein_kinase_ATP_BS"/>
</dbReference>
<dbReference type="InterPro" id="IPR008271">
    <property type="entry name" value="Ser/Thr_kinase_AS"/>
</dbReference>
<evidence type="ECO:0000256" key="1">
    <source>
        <dbReference type="ARBA" id="ARBA00004123"/>
    </source>
</evidence>
<evidence type="ECO:0000313" key="17">
    <source>
        <dbReference type="Proteomes" id="UP000014500"/>
    </source>
</evidence>
<dbReference type="InterPro" id="IPR000719">
    <property type="entry name" value="Prot_kinase_dom"/>
</dbReference>
<dbReference type="eggNOG" id="KOG0669">
    <property type="taxonomic scope" value="Eukaryota"/>
</dbReference>
<dbReference type="SMART" id="SM00220">
    <property type="entry name" value="S_TKc"/>
    <property type="match status" value="1"/>
</dbReference>
<dbReference type="PROSITE" id="PS00108">
    <property type="entry name" value="PROTEIN_KINASE_ST"/>
    <property type="match status" value="1"/>
</dbReference>
<evidence type="ECO:0000256" key="5">
    <source>
        <dbReference type="ARBA" id="ARBA00022741"/>
    </source>
</evidence>
<dbReference type="FunFam" id="1.10.510.10:FF:000203">
    <property type="entry name" value="Cyclin-dependent kinase 9"/>
    <property type="match status" value="1"/>
</dbReference>
<evidence type="ECO:0000256" key="4">
    <source>
        <dbReference type="ARBA" id="ARBA00022679"/>
    </source>
</evidence>
<dbReference type="InterPro" id="IPR001711">
    <property type="entry name" value="PLipase_C_Pinositol-sp_Y"/>
</dbReference>
<feature type="binding site" evidence="11">
    <location>
        <position position="80"/>
    </location>
    <ligand>
        <name>ATP</name>
        <dbReference type="ChEBI" id="CHEBI:30616"/>
    </ligand>
</feature>
<sequence>MSTKRKREYDNDDKNKRRKDYDVEKHERNENEAPYNFNDFIYPHCNNVGTYVKIGKIGHGTYGEVFKARNPNTMQLVALKKILDDSATNGFPISSIREINILKLIQHENLTNLIEVCCSTEKNHLNIPRTYFYLVFEFCDHDLAGLISNTQILFILPAIKQIMKQLLDGVYYLHMQKILHRDLKPANILVTKTGILKITDFGLSKAFSTDKTRCFTNNVVTLWYRSPELLLGERNYGPPIDLWSVGCIMVELWLRTPIFPGATEQGELKLIHNLCGGICKKNWSTVEKLPLFDKLRFSDCPIRSVKERMKIWVKDDLGLDLVDKFLILDPDHRINADDALNHDFFGLIQCPDN</sequence>
<feature type="compositionally biased region" description="Basic and acidic residues" evidence="13">
    <location>
        <begin position="7"/>
        <end position="27"/>
    </location>
</feature>
<dbReference type="GO" id="GO:0008353">
    <property type="term" value="F:RNA polymerase II CTD heptapeptide repeat kinase activity"/>
    <property type="evidence" value="ECO:0007669"/>
    <property type="project" value="TreeGrafter"/>
</dbReference>
<accession>T1IGY9</accession>
<dbReference type="Pfam" id="PF00069">
    <property type="entry name" value="Pkinase"/>
    <property type="match status" value="1"/>
</dbReference>
<keyword evidence="5 11" id="KW-0547">Nucleotide-binding</keyword>
<dbReference type="PROSITE" id="PS50008">
    <property type="entry name" value="PIPLC_Y_DOMAIN"/>
    <property type="match status" value="1"/>
</dbReference>
<dbReference type="GO" id="GO:0005634">
    <property type="term" value="C:nucleus"/>
    <property type="evidence" value="ECO:0007669"/>
    <property type="project" value="UniProtKB-SubCell"/>
</dbReference>
<dbReference type="GO" id="GO:0005524">
    <property type="term" value="F:ATP binding"/>
    <property type="evidence" value="ECO:0007669"/>
    <property type="project" value="UniProtKB-UniRule"/>
</dbReference>
<evidence type="ECO:0000256" key="2">
    <source>
        <dbReference type="ARBA" id="ARBA00006485"/>
    </source>
</evidence>
<reference evidence="17" key="1">
    <citation type="submission" date="2011-05" db="EMBL/GenBank/DDBJ databases">
        <authorList>
            <person name="Richards S.R."/>
            <person name="Qu J."/>
            <person name="Jiang H."/>
            <person name="Jhangiani S.N."/>
            <person name="Agravi P."/>
            <person name="Goodspeed R."/>
            <person name="Gross S."/>
            <person name="Mandapat C."/>
            <person name="Jackson L."/>
            <person name="Mathew T."/>
            <person name="Pu L."/>
            <person name="Thornton R."/>
            <person name="Saada N."/>
            <person name="Wilczek-Boney K.B."/>
            <person name="Lee S."/>
            <person name="Kovar C."/>
            <person name="Wu Y."/>
            <person name="Scherer S.E."/>
            <person name="Worley K.C."/>
            <person name="Muzny D.M."/>
            <person name="Gibbs R."/>
        </authorList>
    </citation>
    <scope>NUCLEOTIDE SEQUENCE</scope>
    <source>
        <strain evidence="17">Brora</strain>
    </source>
</reference>
<evidence type="ECO:0000256" key="13">
    <source>
        <dbReference type="SAM" id="MobiDB-lite"/>
    </source>
</evidence>
<name>T1IGY9_STRMM</name>
<evidence type="ECO:0000256" key="10">
    <source>
        <dbReference type="ARBA" id="ARBA00048367"/>
    </source>
</evidence>
<evidence type="ECO:0008006" key="18">
    <source>
        <dbReference type="Google" id="ProtNLM"/>
    </source>
</evidence>
<dbReference type="InterPro" id="IPR011009">
    <property type="entry name" value="Kinase-like_dom_sf"/>
</dbReference>
<evidence type="ECO:0000313" key="16">
    <source>
        <dbReference type="EnsemblMetazoa" id="SMAR000092-PA"/>
    </source>
</evidence>
<keyword evidence="17" id="KW-1185">Reference proteome</keyword>
<comment type="catalytic activity">
    <reaction evidence="10">
        <text>L-seryl-[protein] + ATP = O-phospho-L-seryl-[protein] + ADP + H(+)</text>
        <dbReference type="Rhea" id="RHEA:17989"/>
        <dbReference type="Rhea" id="RHEA-COMP:9863"/>
        <dbReference type="Rhea" id="RHEA-COMP:11604"/>
        <dbReference type="ChEBI" id="CHEBI:15378"/>
        <dbReference type="ChEBI" id="CHEBI:29999"/>
        <dbReference type="ChEBI" id="CHEBI:30616"/>
        <dbReference type="ChEBI" id="CHEBI:83421"/>
        <dbReference type="ChEBI" id="CHEBI:456216"/>
        <dbReference type="EC" id="2.7.11.22"/>
    </reaction>
</comment>
<dbReference type="Gene3D" id="1.10.510.10">
    <property type="entry name" value="Transferase(Phosphotransferase) domain 1"/>
    <property type="match status" value="1"/>
</dbReference>
<evidence type="ECO:0000256" key="6">
    <source>
        <dbReference type="ARBA" id="ARBA00022777"/>
    </source>
</evidence>
<dbReference type="InterPro" id="IPR050108">
    <property type="entry name" value="CDK"/>
</dbReference>
<keyword evidence="8" id="KW-0539">Nucleus</keyword>
<dbReference type="STRING" id="126957.T1IGY9"/>
<keyword evidence="6" id="KW-0418">Kinase</keyword>
<dbReference type="FunFam" id="3.30.200.20:FF:000124">
    <property type="entry name" value="Cyclin-dependent kinase 4"/>
    <property type="match status" value="1"/>
</dbReference>
<dbReference type="EnsemblMetazoa" id="SMAR000092-RA">
    <property type="protein sequence ID" value="SMAR000092-PA"/>
    <property type="gene ID" value="SMAR000092"/>
</dbReference>
<dbReference type="PROSITE" id="PS50011">
    <property type="entry name" value="PROTEIN_KINASE_DOM"/>
    <property type="match status" value="1"/>
</dbReference>
<comment type="subcellular location">
    <subcellularLocation>
        <location evidence="1">Nucleus</location>
    </subcellularLocation>
</comment>
<evidence type="ECO:0000256" key="9">
    <source>
        <dbReference type="ARBA" id="ARBA00047811"/>
    </source>
</evidence>
<dbReference type="SUPFAM" id="SSF56112">
    <property type="entry name" value="Protein kinase-like (PK-like)"/>
    <property type="match status" value="1"/>
</dbReference>
<dbReference type="GO" id="GO:0004693">
    <property type="term" value="F:cyclin-dependent protein serine/threonine kinase activity"/>
    <property type="evidence" value="ECO:0007669"/>
    <property type="project" value="UniProtKB-EC"/>
</dbReference>
<proteinExistence type="inferred from homology"/>
<comment type="similarity">
    <text evidence="2">Belongs to the protein kinase superfamily. CMGC Ser/Thr protein kinase family. CDC2/CDKX subfamily.</text>
</comment>
<evidence type="ECO:0000256" key="12">
    <source>
        <dbReference type="RuleBase" id="RU000304"/>
    </source>
</evidence>
<dbReference type="OMA" id="YLVFNFC"/>
<evidence type="ECO:0000256" key="8">
    <source>
        <dbReference type="ARBA" id="ARBA00023242"/>
    </source>
</evidence>
<dbReference type="HOGENOM" id="CLU_000288_181_1_1"/>
<organism evidence="16 17">
    <name type="scientific">Strigamia maritima</name>
    <name type="common">European centipede</name>
    <name type="synonym">Geophilus maritimus</name>
    <dbReference type="NCBI Taxonomy" id="126957"/>
    <lineage>
        <taxon>Eukaryota</taxon>
        <taxon>Metazoa</taxon>
        <taxon>Ecdysozoa</taxon>
        <taxon>Arthropoda</taxon>
        <taxon>Myriapoda</taxon>
        <taxon>Chilopoda</taxon>
        <taxon>Pleurostigmophora</taxon>
        <taxon>Geophilomorpha</taxon>
        <taxon>Linotaeniidae</taxon>
        <taxon>Strigamia</taxon>
    </lineage>
</organism>
<keyword evidence="7 11" id="KW-0067">ATP-binding</keyword>
<dbReference type="GO" id="GO:0006629">
    <property type="term" value="P:lipid metabolic process"/>
    <property type="evidence" value="ECO:0007669"/>
    <property type="project" value="InterPro"/>
</dbReference>
<evidence type="ECO:0000256" key="7">
    <source>
        <dbReference type="ARBA" id="ARBA00022840"/>
    </source>
</evidence>
<evidence type="ECO:0000259" key="14">
    <source>
        <dbReference type="PROSITE" id="PS50008"/>
    </source>
</evidence>
<keyword evidence="3 12" id="KW-0723">Serine/threonine-protein kinase</keyword>
<keyword evidence="4" id="KW-0808">Transferase</keyword>
<evidence type="ECO:0000256" key="3">
    <source>
        <dbReference type="ARBA" id="ARBA00022527"/>
    </source>
</evidence>
<dbReference type="AlphaFoldDB" id="T1IGY9"/>
<feature type="domain" description="Protein kinase" evidence="15">
    <location>
        <begin position="51"/>
        <end position="345"/>
    </location>
</feature>